<evidence type="ECO:0000259" key="1">
    <source>
        <dbReference type="Pfam" id="PF19810"/>
    </source>
</evidence>
<evidence type="ECO:0000259" key="2">
    <source>
        <dbReference type="Pfam" id="PF22665"/>
    </source>
</evidence>
<dbReference type="Pfam" id="PF22665">
    <property type="entry name" value="WHD_DUF6293"/>
    <property type="match status" value="1"/>
</dbReference>
<dbReference type="InterPro" id="IPR046260">
    <property type="entry name" value="HFX_2341-like_N"/>
</dbReference>
<protein>
    <submittedName>
        <fullName evidence="3">Uncharacterized protein</fullName>
    </submittedName>
</protein>
<proteinExistence type="predicted"/>
<name>A0A1H1FIU6_9EURY</name>
<dbReference type="Proteomes" id="UP000199289">
    <property type="component" value="Unassembled WGS sequence"/>
</dbReference>
<evidence type="ECO:0000313" key="3">
    <source>
        <dbReference type="EMBL" id="SDR00669.1"/>
    </source>
</evidence>
<dbReference type="AlphaFoldDB" id="A0A1H1FIU6"/>
<dbReference type="EMBL" id="FNKQ01000004">
    <property type="protein sequence ID" value="SDR00669.1"/>
    <property type="molecule type" value="Genomic_DNA"/>
</dbReference>
<feature type="domain" description="HFX-2341-like N-terminal" evidence="1">
    <location>
        <begin position="15"/>
        <end position="133"/>
    </location>
</feature>
<gene>
    <name evidence="3" type="ORF">SAMN05216278_3228</name>
</gene>
<evidence type="ECO:0000313" key="4">
    <source>
        <dbReference type="Proteomes" id="UP000199289"/>
    </source>
</evidence>
<dbReference type="Pfam" id="PF19810">
    <property type="entry name" value="HFX_2341_N"/>
    <property type="match status" value="1"/>
</dbReference>
<dbReference type="Gene3D" id="3.40.50.10770">
    <property type="entry name" value="Hypothetical protein VC1899 like domain (Restriction endonuclease-like)"/>
    <property type="match status" value="1"/>
</dbReference>
<dbReference type="InterPro" id="IPR054162">
    <property type="entry name" value="DUF6293_C"/>
</dbReference>
<feature type="domain" description="DUF6293" evidence="2">
    <location>
        <begin position="150"/>
        <end position="246"/>
    </location>
</feature>
<organism evidence="3 4">
    <name type="scientific">Halopelagius longus</name>
    <dbReference type="NCBI Taxonomy" id="1236180"/>
    <lineage>
        <taxon>Archaea</taxon>
        <taxon>Methanobacteriati</taxon>
        <taxon>Methanobacteriota</taxon>
        <taxon>Stenosarchaea group</taxon>
        <taxon>Halobacteria</taxon>
        <taxon>Halobacteriales</taxon>
        <taxon>Haloferacaceae</taxon>
    </lineage>
</organism>
<accession>A0A1H1FIU6</accession>
<sequence length="265" mass="29490">MVHAVIESTMDVAERVHVMPVGYENDRIVLSAERLRADRVVLLQYEDRTDHPSYAETVRHRLTERNIPHESVSCDIFDFYGSIGTIAEVATAFGDDNEVYVNLASGSKITAIGGMIACMATGATPYYVRAERYAAETEGDVAEGIRTITELPTYPMDSPDTQHVAVLAYLYEEGEARKSDVIDYGREEELPFIADHDASNAKSEYRLLDSHITKPLVRRGYIDVETVGRSKRLSLTEAGENTLRAFGYRLDGVEIGDVRESAGRC</sequence>
<reference evidence="4" key="1">
    <citation type="submission" date="2016-10" db="EMBL/GenBank/DDBJ databases">
        <authorList>
            <person name="Varghese N."/>
            <person name="Submissions S."/>
        </authorList>
    </citation>
    <scope>NUCLEOTIDE SEQUENCE [LARGE SCALE GENOMIC DNA]</scope>
    <source>
        <strain evidence="4">CGMCC 1.12397</strain>
    </source>
</reference>